<dbReference type="KEGG" id="cdip:ERS451417_01753"/>
<sequence length="376" mass="41750">MQFPSIEDLRARNTMKWTRYGQDVLPLWVAESDFSTCPAVLQAITDAVQREAFGYPPDGSLLSQATAEFYADRYGYQARPEWIFPIPDVVRGLYIAIDHFTPAQSKVIVPTPAYPPFFHLLSATQREGIFIDATGGIDLHDVEKGFQAGARSILLCNPYNPLGMVFAPEWLNELCDLAHRYDARVLVDEIHAPLVFDGQHTVAAGVSDTAASVCITITAPSKAWNIAGLKCAQIIFSNPSDAEHWQQLSPVIKDGASTLGLIAAEAAYRYGTDFLNQEVAYLKNNHDFLLHEIPKRIPGAKITPMQATYLMWIDFRDTTIEGSPSEFFIEKAKVAMNDGAWFGEDGTGFCRLNFATSREVLEEAIDRMAKAVSHHT</sequence>
<evidence type="ECO:0000256" key="2">
    <source>
        <dbReference type="ARBA" id="ARBA00012224"/>
    </source>
</evidence>
<evidence type="ECO:0000256" key="1">
    <source>
        <dbReference type="ARBA" id="ARBA00001933"/>
    </source>
</evidence>
<comment type="cofactor">
    <cofactor evidence="1">
        <name>pyridoxal 5'-phosphate</name>
        <dbReference type="ChEBI" id="CHEBI:597326"/>
    </cofactor>
</comment>
<dbReference type="Gene3D" id="3.90.1150.10">
    <property type="entry name" value="Aspartate Aminotransferase, domain 1"/>
    <property type="match status" value="1"/>
</dbReference>
<dbReference type="GO" id="GO:0030170">
    <property type="term" value="F:pyridoxal phosphate binding"/>
    <property type="evidence" value="ECO:0007669"/>
    <property type="project" value="InterPro"/>
</dbReference>
<proteinExistence type="inferred from homology"/>
<organism evidence="7 8">
    <name type="scientific">Corynebacterium diphtheriae</name>
    <dbReference type="NCBI Taxonomy" id="1717"/>
    <lineage>
        <taxon>Bacteria</taxon>
        <taxon>Bacillati</taxon>
        <taxon>Actinomycetota</taxon>
        <taxon>Actinomycetes</taxon>
        <taxon>Mycobacteriales</taxon>
        <taxon>Corynebacteriaceae</taxon>
        <taxon>Corynebacterium</taxon>
    </lineage>
</organism>
<comment type="caution">
    <text evidence="7">The sequence shown here is derived from an EMBL/GenBank/DDBJ whole genome shotgun (WGS) entry which is preliminary data.</text>
</comment>
<dbReference type="CDD" id="cd00609">
    <property type="entry name" value="AAT_like"/>
    <property type="match status" value="1"/>
</dbReference>
<dbReference type="GO" id="GO:0047804">
    <property type="term" value="F:cysteine-S-conjugate beta-lyase activity"/>
    <property type="evidence" value="ECO:0007669"/>
    <property type="project" value="UniProtKB-EC"/>
</dbReference>
<dbReference type="InterPro" id="IPR015422">
    <property type="entry name" value="PyrdxlP-dep_Trfase_small"/>
</dbReference>
<evidence type="ECO:0000259" key="6">
    <source>
        <dbReference type="Pfam" id="PF00155"/>
    </source>
</evidence>
<evidence type="ECO:0000256" key="3">
    <source>
        <dbReference type="ARBA" id="ARBA00022898"/>
    </source>
</evidence>
<dbReference type="PANTHER" id="PTHR43525">
    <property type="entry name" value="PROTEIN MALY"/>
    <property type="match status" value="1"/>
</dbReference>
<dbReference type="AlphaFoldDB" id="A0A0D6GQY2"/>
<reference evidence="7 8" key="1">
    <citation type="submission" date="2020-02" db="EMBL/GenBank/DDBJ databases">
        <authorList>
            <person name="Brisse S."/>
        </authorList>
    </citation>
    <scope>NUCLEOTIDE SEQUENCE [LARGE SCALE GENOMIC DNA]</scope>
    <source>
        <strain evidence="7">CIP107547</strain>
    </source>
</reference>
<comment type="similarity">
    <text evidence="5">Belongs to the class-II pyridoxal-phosphate-dependent aminotransferase family. MalY/PatB cystathionine beta-lyase subfamily.</text>
</comment>
<feature type="domain" description="Aminotransferase class I/classII large" evidence="6">
    <location>
        <begin position="24"/>
        <end position="367"/>
    </location>
</feature>
<dbReference type="GO" id="GO:0016787">
    <property type="term" value="F:hydrolase activity"/>
    <property type="evidence" value="ECO:0007669"/>
    <property type="project" value="UniProtKB-KW"/>
</dbReference>
<dbReference type="PANTHER" id="PTHR43525:SF2">
    <property type="entry name" value="CYSTATHIONINE BETA-LYASE-RELATED"/>
    <property type="match status" value="1"/>
</dbReference>
<dbReference type="InterPro" id="IPR015424">
    <property type="entry name" value="PyrdxlP-dep_Trfase"/>
</dbReference>
<evidence type="ECO:0000313" key="8">
    <source>
        <dbReference type="Proteomes" id="UP000480222"/>
    </source>
</evidence>
<keyword evidence="4" id="KW-0456">Lyase</keyword>
<dbReference type="Proteomes" id="UP000480222">
    <property type="component" value="Unassembled WGS sequence"/>
</dbReference>
<dbReference type="InterPro" id="IPR051798">
    <property type="entry name" value="Class-II_PLP-Dep_Aminotrans"/>
</dbReference>
<keyword evidence="3" id="KW-0663">Pyridoxal phosphate</keyword>
<keyword evidence="7" id="KW-0378">Hydrolase</keyword>
<gene>
    <name evidence="7" type="ORF">CIP107547_01950</name>
</gene>
<evidence type="ECO:0000256" key="5">
    <source>
        <dbReference type="ARBA" id="ARBA00037974"/>
    </source>
</evidence>
<name>A0A0D6GQY2_CORDP</name>
<dbReference type="InterPro" id="IPR004839">
    <property type="entry name" value="Aminotransferase_I/II_large"/>
</dbReference>
<evidence type="ECO:0000256" key="4">
    <source>
        <dbReference type="ARBA" id="ARBA00023239"/>
    </source>
</evidence>
<dbReference type="RefSeq" id="WP_014319238.1">
    <property type="nucleotide sequence ID" value="NZ_CP040520.1"/>
</dbReference>
<dbReference type="Gene3D" id="3.40.640.10">
    <property type="entry name" value="Type I PLP-dependent aspartate aminotransferase-like (Major domain)"/>
    <property type="match status" value="1"/>
</dbReference>
<dbReference type="EMBL" id="CADDAV010000022">
    <property type="protein sequence ID" value="CAB0614909.1"/>
    <property type="molecule type" value="Genomic_DNA"/>
</dbReference>
<dbReference type="GeneID" id="29421684"/>
<dbReference type="SUPFAM" id="SSF53383">
    <property type="entry name" value="PLP-dependent transferases"/>
    <property type="match status" value="1"/>
</dbReference>
<protein>
    <recommendedName>
        <fullName evidence="2">cysteine-S-conjugate beta-lyase</fullName>
        <ecNumber evidence="2">4.4.1.13</ecNumber>
    </recommendedName>
</protein>
<dbReference type="InterPro" id="IPR015421">
    <property type="entry name" value="PyrdxlP-dep_Trfase_major"/>
</dbReference>
<dbReference type="Pfam" id="PF00155">
    <property type="entry name" value="Aminotran_1_2"/>
    <property type="match status" value="1"/>
</dbReference>
<evidence type="ECO:0000313" key="7">
    <source>
        <dbReference type="EMBL" id="CAB0614909.1"/>
    </source>
</evidence>
<dbReference type="EC" id="4.4.1.13" evidence="2"/>
<accession>A0A0D6GQY2</accession>